<evidence type="ECO:0000259" key="2">
    <source>
        <dbReference type="Pfam" id="PF08241"/>
    </source>
</evidence>
<evidence type="ECO:0000256" key="1">
    <source>
        <dbReference type="ARBA" id="ARBA00022679"/>
    </source>
</evidence>
<organism evidence="3 4">
    <name type="scientific">Candidatus Yanofskybacteria bacterium GW2011_GWE2_40_11</name>
    <dbReference type="NCBI Taxonomy" id="1619033"/>
    <lineage>
        <taxon>Bacteria</taxon>
        <taxon>Candidatus Yanofskyibacteriota</taxon>
    </lineage>
</organism>
<dbReference type="Gene3D" id="3.40.50.150">
    <property type="entry name" value="Vaccinia Virus protein VP39"/>
    <property type="match status" value="1"/>
</dbReference>
<dbReference type="Pfam" id="PF08241">
    <property type="entry name" value="Methyltransf_11"/>
    <property type="match status" value="1"/>
</dbReference>
<accession>A0A0G0QUT7</accession>
<dbReference type="InterPro" id="IPR050447">
    <property type="entry name" value="Erg6_SMT_methyltransf"/>
</dbReference>
<evidence type="ECO:0000313" key="3">
    <source>
        <dbReference type="EMBL" id="KKR41111.1"/>
    </source>
</evidence>
<dbReference type="GO" id="GO:0008757">
    <property type="term" value="F:S-adenosylmethionine-dependent methyltransferase activity"/>
    <property type="evidence" value="ECO:0007669"/>
    <property type="project" value="InterPro"/>
</dbReference>
<feature type="domain" description="Methyltransferase type 11" evidence="2">
    <location>
        <begin position="64"/>
        <end position="162"/>
    </location>
</feature>
<reference evidence="3 4" key="1">
    <citation type="journal article" date="2015" name="Nature">
        <title>rRNA introns, odd ribosomes, and small enigmatic genomes across a large radiation of phyla.</title>
        <authorList>
            <person name="Brown C.T."/>
            <person name="Hug L.A."/>
            <person name="Thomas B.C."/>
            <person name="Sharon I."/>
            <person name="Castelle C.J."/>
            <person name="Singh A."/>
            <person name="Wilkins M.J."/>
            <person name="Williams K.H."/>
            <person name="Banfield J.F."/>
        </authorList>
    </citation>
    <scope>NUCLEOTIDE SEQUENCE [LARGE SCALE GENOMIC DNA]</scope>
</reference>
<sequence length="278" mass="32184">MYQDEVKAYYDYTLNLYRFFWHGDTRAVHYGIWDSHTRNLREALLNTNRFLADQANIKSGDRVLDAGCGVGGSLFWLVKNKGIQGVGITISEKQLAKAKKLQKRLRVEDKTEFYLQDYTHTNFPDASFNIVWAIESVCHAINKSDFLREAFRLLKPGGRIIVADGFLERSPNNALEKKKLVNFLRGMALDNLAESKEFESEIRRVGFRNIQNIDKTEAILPTAVRMARMSRWSWPLSTLTTWLRLTPQLLADNNRAGIDQYYLFKNGIITYRVFSVEK</sequence>
<dbReference type="Proteomes" id="UP000034072">
    <property type="component" value="Unassembled WGS sequence"/>
</dbReference>
<proteinExistence type="predicted"/>
<keyword evidence="1 3" id="KW-0808">Transferase</keyword>
<dbReference type="PANTHER" id="PTHR44068:SF11">
    <property type="entry name" value="GERANYL DIPHOSPHATE 2-C-METHYLTRANSFERASE"/>
    <property type="match status" value="1"/>
</dbReference>
<dbReference type="InterPro" id="IPR013216">
    <property type="entry name" value="Methyltransf_11"/>
</dbReference>
<dbReference type="SUPFAM" id="SSF53335">
    <property type="entry name" value="S-adenosyl-L-methionine-dependent methyltransferases"/>
    <property type="match status" value="1"/>
</dbReference>
<dbReference type="PANTHER" id="PTHR44068">
    <property type="entry name" value="ZGC:194242"/>
    <property type="match status" value="1"/>
</dbReference>
<protein>
    <submittedName>
        <fullName evidence="3">Methyltransferase, UbiE/COQ5 family</fullName>
    </submittedName>
</protein>
<gene>
    <name evidence="3" type="ORF">UT75_C0001G0015</name>
</gene>
<dbReference type="InterPro" id="IPR029063">
    <property type="entry name" value="SAM-dependent_MTases_sf"/>
</dbReference>
<dbReference type="CDD" id="cd02440">
    <property type="entry name" value="AdoMet_MTases"/>
    <property type="match status" value="1"/>
</dbReference>
<evidence type="ECO:0000313" key="4">
    <source>
        <dbReference type="Proteomes" id="UP000034072"/>
    </source>
</evidence>
<name>A0A0G0QUT7_9BACT</name>
<keyword evidence="3" id="KW-0489">Methyltransferase</keyword>
<dbReference type="EMBL" id="LBXZ01000001">
    <property type="protein sequence ID" value="KKR41111.1"/>
    <property type="molecule type" value="Genomic_DNA"/>
</dbReference>
<dbReference type="GO" id="GO:0032259">
    <property type="term" value="P:methylation"/>
    <property type="evidence" value="ECO:0007669"/>
    <property type="project" value="UniProtKB-KW"/>
</dbReference>
<comment type="caution">
    <text evidence="3">The sequence shown here is derived from an EMBL/GenBank/DDBJ whole genome shotgun (WGS) entry which is preliminary data.</text>
</comment>
<dbReference type="AlphaFoldDB" id="A0A0G0QUT7"/>